<reference evidence="2 3" key="1">
    <citation type="submission" date="2020-02" db="EMBL/GenBank/DDBJ databases">
        <title>Genome sequences of Thiorhodococcus mannitoliphagus and Thiorhodococcus minor, purple sulfur photosynthetic bacteria in the gammaproteobacterial family, Chromatiaceae.</title>
        <authorList>
            <person name="Aviles F.A."/>
            <person name="Meyer T.E."/>
            <person name="Kyndt J.A."/>
        </authorList>
    </citation>
    <scope>NUCLEOTIDE SEQUENCE [LARGE SCALE GENOMIC DNA]</scope>
    <source>
        <strain evidence="2 3">DSM 11518</strain>
    </source>
</reference>
<name>A0A6M0K2H3_9GAMM</name>
<dbReference type="Gene3D" id="2.40.33.20">
    <property type="entry name" value="PK beta-barrel domain-like"/>
    <property type="match status" value="1"/>
</dbReference>
<dbReference type="AlphaFoldDB" id="A0A6M0K2H3"/>
<dbReference type="Proteomes" id="UP000483379">
    <property type="component" value="Unassembled WGS sequence"/>
</dbReference>
<dbReference type="GO" id="GO:0003824">
    <property type="term" value="F:catalytic activity"/>
    <property type="evidence" value="ECO:0007669"/>
    <property type="project" value="InterPro"/>
</dbReference>
<dbReference type="Pfam" id="PF03473">
    <property type="entry name" value="MOSC"/>
    <property type="match status" value="1"/>
</dbReference>
<dbReference type="PROSITE" id="PS51340">
    <property type="entry name" value="MOSC"/>
    <property type="match status" value="1"/>
</dbReference>
<proteinExistence type="predicted"/>
<protein>
    <submittedName>
        <fullName evidence="2">MOSC domain-containing protein</fullName>
    </submittedName>
</protein>
<dbReference type="PANTHER" id="PTHR36930:SF1">
    <property type="entry name" value="MOSC DOMAIN-CONTAINING PROTEIN"/>
    <property type="match status" value="1"/>
</dbReference>
<feature type="domain" description="MOSC" evidence="1">
    <location>
        <begin position="26"/>
        <end position="159"/>
    </location>
</feature>
<dbReference type="SUPFAM" id="SSF50800">
    <property type="entry name" value="PK beta-barrel domain-like"/>
    <property type="match status" value="1"/>
</dbReference>
<dbReference type="RefSeq" id="WP_164453608.1">
    <property type="nucleotide sequence ID" value="NZ_JAAIJQ010000043.1"/>
</dbReference>
<dbReference type="PANTHER" id="PTHR36930">
    <property type="entry name" value="METAL-SULFUR CLUSTER BIOSYNTHESIS PROTEINS YUAD-RELATED"/>
    <property type="match status" value="1"/>
</dbReference>
<dbReference type="InterPro" id="IPR011037">
    <property type="entry name" value="Pyrv_Knase-like_insert_dom_sf"/>
</dbReference>
<evidence type="ECO:0000313" key="3">
    <source>
        <dbReference type="Proteomes" id="UP000483379"/>
    </source>
</evidence>
<dbReference type="GO" id="GO:0030170">
    <property type="term" value="F:pyridoxal phosphate binding"/>
    <property type="evidence" value="ECO:0007669"/>
    <property type="project" value="InterPro"/>
</dbReference>
<dbReference type="InterPro" id="IPR005302">
    <property type="entry name" value="MoCF_Sase_C"/>
</dbReference>
<gene>
    <name evidence="2" type="ORF">G3446_14820</name>
</gene>
<organism evidence="2 3">
    <name type="scientific">Thiorhodococcus minor</name>
    <dbReference type="NCBI Taxonomy" id="57489"/>
    <lineage>
        <taxon>Bacteria</taxon>
        <taxon>Pseudomonadati</taxon>
        <taxon>Pseudomonadota</taxon>
        <taxon>Gammaproteobacteria</taxon>
        <taxon>Chromatiales</taxon>
        <taxon>Chromatiaceae</taxon>
        <taxon>Thiorhodococcus</taxon>
    </lineage>
</organism>
<evidence type="ECO:0000313" key="2">
    <source>
        <dbReference type="EMBL" id="NEV63143.1"/>
    </source>
</evidence>
<comment type="caution">
    <text evidence="2">The sequence shown here is derived from an EMBL/GenBank/DDBJ whole genome shotgun (WGS) entry which is preliminary data.</text>
</comment>
<dbReference type="GO" id="GO:0030151">
    <property type="term" value="F:molybdenum ion binding"/>
    <property type="evidence" value="ECO:0007669"/>
    <property type="project" value="InterPro"/>
</dbReference>
<keyword evidence="3" id="KW-1185">Reference proteome</keyword>
<dbReference type="EMBL" id="JAAIJQ010000043">
    <property type="protein sequence ID" value="NEV63143.1"/>
    <property type="molecule type" value="Genomic_DNA"/>
</dbReference>
<evidence type="ECO:0000259" key="1">
    <source>
        <dbReference type="PROSITE" id="PS51340"/>
    </source>
</evidence>
<sequence length="171" mass="18039">MPDIHALQACFPRSGRLEWIGLRPERRASVQTPQTVVALAGQGLEGDHYRARGRGSRQVTLIQAEHLAVIGALLGCVAPAPEVLRRNLVVSGINLLALKGWRFQIGAAVLEGSGLAHPCSRMEEVLGAGGYNAMRGHGGLTARIIRAGRLAVGDDVVALGPVEDGADDKVE</sequence>
<dbReference type="InterPro" id="IPR052716">
    <property type="entry name" value="MOSC_domain"/>
</dbReference>
<accession>A0A6M0K2H3</accession>